<evidence type="ECO:0000256" key="1">
    <source>
        <dbReference type="SAM" id="MobiDB-lite"/>
    </source>
</evidence>
<keyword evidence="3" id="KW-1185">Reference proteome</keyword>
<dbReference type="Proteomes" id="UP001276659">
    <property type="component" value="Unassembled WGS sequence"/>
</dbReference>
<comment type="caution">
    <text evidence="2">The sequence shown here is derived from an EMBL/GenBank/DDBJ whole genome shotgun (WGS) entry which is preliminary data.</text>
</comment>
<dbReference type="AlphaFoldDB" id="A0AAD9Z8F2"/>
<name>A0AAD9Z8F2_9LECA</name>
<feature type="region of interest" description="Disordered" evidence="1">
    <location>
        <begin position="173"/>
        <end position="192"/>
    </location>
</feature>
<sequence length="255" mass="29348">MAISSDPSGKIRSVLPKDLAQYDWWRQYPDTTPYVPFEFYYYHVVVLDWAGMPGFVKIAMIVASIPPTRYSNPKDHFTIYGTLDGKPRRNNNKVKLRRNPQFEGMVINCYVRMDWVCVVPLSILFWWMEMEYQLPRHKLMLRLESIEKLLAYLEMKERKQFHLPACIQPHPAARPSITEESEGAEQAGETDATRHELVKYGLKELNEDTEPAGYDQYLGYALGTDDATCAYSTPVFPRFEPFNGSGCTVLDPASS</sequence>
<accession>A0AAD9Z8F2</accession>
<dbReference type="EMBL" id="JASNWA010000007">
    <property type="protein sequence ID" value="KAK3173519.1"/>
    <property type="molecule type" value="Genomic_DNA"/>
</dbReference>
<evidence type="ECO:0000313" key="3">
    <source>
        <dbReference type="Proteomes" id="UP001276659"/>
    </source>
</evidence>
<reference evidence="2" key="1">
    <citation type="submission" date="2022-11" db="EMBL/GenBank/DDBJ databases">
        <title>Chromosomal genome sequence assembly and mating type (MAT) locus characterization of the leprose asexual lichenized fungus Lepraria neglecta (Nyl.) Erichsen.</title>
        <authorList>
            <person name="Allen J.L."/>
            <person name="Pfeffer B."/>
        </authorList>
    </citation>
    <scope>NUCLEOTIDE SEQUENCE</scope>
    <source>
        <strain evidence="2">Allen 5258</strain>
    </source>
</reference>
<evidence type="ECO:0000313" key="2">
    <source>
        <dbReference type="EMBL" id="KAK3173519.1"/>
    </source>
</evidence>
<organism evidence="2 3">
    <name type="scientific">Lepraria neglecta</name>
    <dbReference type="NCBI Taxonomy" id="209136"/>
    <lineage>
        <taxon>Eukaryota</taxon>
        <taxon>Fungi</taxon>
        <taxon>Dikarya</taxon>
        <taxon>Ascomycota</taxon>
        <taxon>Pezizomycotina</taxon>
        <taxon>Lecanoromycetes</taxon>
        <taxon>OSLEUM clade</taxon>
        <taxon>Lecanoromycetidae</taxon>
        <taxon>Lecanorales</taxon>
        <taxon>Lecanorineae</taxon>
        <taxon>Stereocaulaceae</taxon>
        <taxon>Lepraria</taxon>
    </lineage>
</organism>
<protein>
    <submittedName>
        <fullName evidence="2">Uncharacterized protein</fullName>
    </submittedName>
</protein>
<proteinExistence type="predicted"/>
<gene>
    <name evidence="2" type="ORF">OEA41_006849</name>
</gene>